<dbReference type="AlphaFoldDB" id="A0A8T1WXG3"/>
<organism evidence="1 2">
    <name type="scientific">Phytophthora boehmeriae</name>
    <dbReference type="NCBI Taxonomy" id="109152"/>
    <lineage>
        <taxon>Eukaryota</taxon>
        <taxon>Sar</taxon>
        <taxon>Stramenopiles</taxon>
        <taxon>Oomycota</taxon>
        <taxon>Peronosporomycetes</taxon>
        <taxon>Peronosporales</taxon>
        <taxon>Peronosporaceae</taxon>
        <taxon>Phytophthora</taxon>
    </lineage>
</organism>
<reference evidence="1" key="1">
    <citation type="submission" date="2021-02" db="EMBL/GenBank/DDBJ databases">
        <authorList>
            <person name="Palmer J.M."/>
        </authorList>
    </citation>
    <scope>NUCLEOTIDE SEQUENCE</scope>
    <source>
        <strain evidence="1">SCRP23</strain>
    </source>
</reference>
<name>A0A8T1WXG3_9STRA</name>
<sequence>MTTSREQLLALVQRRGQAQKAIKLFISLMSSSVDVRNPDKALSACLKLLESAVGTRQPSWTQILVVEGGSGGQKGDKKTAVCAAKVAQSLIKAYAATNVAATTSEEMEDLVAAMDLACMALYVACALEHMVQLGDLVVDNLLYQVAKKYADMPGVSASHKSVNWLNAD</sequence>
<evidence type="ECO:0000313" key="1">
    <source>
        <dbReference type="EMBL" id="KAG7398126.1"/>
    </source>
</evidence>
<dbReference type="Proteomes" id="UP000693981">
    <property type="component" value="Unassembled WGS sequence"/>
</dbReference>
<accession>A0A8T1WXG3</accession>
<evidence type="ECO:0000313" key="2">
    <source>
        <dbReference type="Proteomes" id="UP000693981"/>
    </source>
</evidence>
<dbReference type="EMBL" id="JAGDFL010000090">
    <property type="protein sequence ID" value="KAG7398126.1"/>
    <property type="molecule type" value="Genomic_DNA"/>
</dbReference>
<comment type="caution">
    <text evidence="1">The sequence shown here is derived from an EMBL/GenBank/DDBJ whole genome shotgun (WGS) entry which is preliminary data.</text>
</comment>
<proteinExistence type="predicted"/>
<keyword evidence="2" id="KW-1185">Reference proteome</keyword>
<protein>
    <submittedName>
        <fullName evidence="1">Uncharacterized protein</fullName>
    </submittedName>
</protein>
<gene>
    <name evidence="1" type="ORF">PHYBOEH_011682</name>
</gene>
<dbReference type="OrthoDB" id="111273at2759"/>